<evidence type="ECO:0000256" key="1">
    <source>
        <dbReference type="SAM" id="MobiDB-lite"/>
    </source>
</evidence>
<dbReference type="AlphaFoldDB" id="A0AAV2JFH9"/>
<feature type="compositionally biased region" description="Polar residues" evidence="1">
    <location>
        <begin position="156"/>
        <end position="167"/>
    </location>
</feature>
<protein>
    <submittedName>
        <fullName evidence="2">Uncharacterized protein</fullName>
    </submittedName>
</protein>
<feature type="region of interest" description="Disordered" evidence="1">
    <location>
        <begin position="1"/>
        <end position="140"/>
    </location>
</feature>
<dbReference type="Proteomes" id="UP001497482">
    <property type="component" value="Chromosome 12"/>
</dbReference>
<reference evidence="2 3" key="1">
    <citation type="submission" date="2024-04" db="EMBL/GenBank/DDBJ databases">
        <authorList>
            <person name="Waldvogel A.-M."/>
            <person name="Schoenle A."/>
        </authorList>
    </citation>
    <scope>NUCLEOTIDE SEQUENCE [LARGE SCALE GENOMIC DNA]</scope>
</reference>
<feature type="compositionally biased region" description="Basic and acidic residues" evidence="1">
    <location>
        <begin position="56"/>
        <end position="121"/>
    </location>
</feature>
<proteinExistence type="predicted"/>
<feature type="compositionally biased region" description="Basic and acidic residues" evidence="1">
    <location>
        <begin position="245"/>
        <end position="257"/>
    </location>
</feature>
<dbReference type="EMBL" id="OZ035834">
    <property type="protein sequence ID" value="CAL1576433.1"/>
    <property type="molecule type" value="Genomic_DNA"/>
</dbReference>
<gene>
    <name evidence="2" type="ORF">KC01_LOCUS7866</name>
</gene>
<feature type="compositionally biased region" description="Basic and acidic residues" evidence="1">
    <location>
        <begin position="38"/>
        <end position="47"/>
    </location>
</feature>
<feature type="compositionally biased region" description="Low complexity" evidence="1">
    <location>
        <begin position="177"/>
        <end position="188"/>
    </location>
</feature>
<feature type="compositionally biased region" description="Basic and acidic residues" evidence="1">
    <location>
        <begin position="267"/>
        <end position="342"/>
    </location>
</feature>
<accession>A0AAV2JFH9</accession>
<keyword evidence="3" id="KW-1185">Reference proteome</keyword>
<feature type="region of interest" description="Disordered" evidence="1">
    <location>
        <begin position="156"/>
        <end position="355"/>
    </location>
</feature>
<name>A0AAV2JFH9_KNICA</name>
<sequence length="355" mass="40400">MHSHHIGGQLRATPGAPTNSYPNFARFSNIHPQPRTRATIERGHNSEPAESTNARPRGDTRRASERPRREPARGPRWPGERPRERDRAARPSSESDDRESPRERPRERDPRAARTQRRPERGPSATYQGQNTPPQHPNQTALINSKTNAEVLQTYHNQTIECTTPTDPSFREQRKTQPQLPQASQQALYPTKKTLPARQLPTAPPNASHHHTPLDEPTASILASHHTHNYPTTPHHAHTPTHPPQVDRERPERDQREPSAPLAQRESPSERPERATPRERPEATRARRPGARDERGAREQTRRETRGCHPRGTRGEPIERPRASPPRDEPRSAREETSRETRGQQPRARPAARPA</sequence>
<evidence type="ECO:0000313" key="3">
    <source>
        <dbReference type="Proteomes" id="UP001497482"/>
    </source>
</evidence>
<organism evidence="2 3">
    <name type="scientific">Knipowitschia caucasica</name>
    <name type="common">Caucasian dwarf goby</name>
    <name type="synonym">Pomatoschistus caucasicus</name>
    <dbReference type="NCBI Taxonomy" id="637954"/>
    <lineage>
        <taxon>Eukaryota</taxon>
        <taxon>Metazoa</taxon>
        <taxon>Chordata</taxon>
        <taxon>Craniata</taxon>
        <taxon>Vertebrata</taxon>
        <taxon>Euteleostomi</taxon>
        <taxon>Actinopterygii</taxon>
        <taxon>Neopterygii</taxon>
        <taxon>Teleostei</taxon>
        <taxon>Neoteleostei</taxon>
        <taxon>Acanthomorphata</taxon>
        <taxon>Gobiaria</taxon>
        <taxon>Gobiiformes</taxon>
        <taxon>Gobioidei</taxon>
        <taxon>Gobiidae</taxon>
        <taxon>Gobiinae</taxon>
        <taxon>Knipowitschia</taxon>
    </lineage>
</organism>
<feature type="compositionally biased region" description="Low complexity" evidence="1">
    <location>
        <begin position="346"/>
        <end position="355"/>
    </location>
</feature>
<evidence type="ECO:0000313" key="2">
    <source>
        <dbReference type="EMBL" id="CAL1576433.1"/>
    </source>
</evidence>
<feature type="compositionally biased region" description="Polar residues" evidence="1">
    <location>
        <begin position="125"/>
        <end position="140"/>
    </location>
</feature>